<dbReference type="AlphaFoldDB" id="A0A1R2CUE8"/>
<feature type="compositionally biased region" description="Polar residues" evidence="1">
    <location>
        <begin position="20"/>
        <end position="29"/>
    </location>
</feature>
<evidence type="ECO:0000313" key="2">
    <source>
        <dbReference type="EMBL" id="OMJ92612.1"/>
    </source>
</evidence>
<feature type="region of interest" description="Disordered" evidence="1">
    <location>
        <begin position="13"/>
        <end position="70"/>
    </location>
</feature>
<proteinExistence type="predicted"/>
<protein>
    <submittedName>
        <fullName evidence="2">Uncharacterized protein</fullName>
    </submittedName>
</protein>
<feature type="region of interest" description="Disordered" evidence="1">
    <location>
        <begin position="129"/>
        <end position="181"/>
    </location>
</feature>
<reference evidence="2 3" key="1">
    <citation type="submission" date="2016-11" db="EMBL/GenBank/DDBJ databases">
        <title>The macronuclear genome of Stentor coeruleus: a giant cell with tiny introns.</title>
        <authorList>
            <person name="Slabodnick M."/>
            <person name="Ruby J.G."/>
            <person name="Reiff S.B."/>
            <person name="Swart E.C."/>
            <person name="Gosai S."/>
            <person name="Prabakaran S."/>
            <person name="Witkowska E."/>
            <person name="Larue G.E."/>
            <person name="Fisher S."/>
            <person name="Freeman R.M."/>
            <person name="Gunawardena J."/>
            <person name="Chu W."/>
            <person name="Stover N.A."/>
            <person name="Gregory B.D."/>
            <person name="Nowacki M."/>
            <person name="Derisi J."/>
            <person name="Roy S.W."/>
            <person name="Marshall W.F."/>
            <person name="Sood P."/>
        </authorList>
    </citation>
    <scope>NUCLEOTIDE SEQUENCE [LARGE SCALE GENOMIC DNA]</scope>
    <source>
        <strain evidence="2">WM001</strain>
    </source>
</reference>
<dbReference type="EMBL" id="MPUH01000058">
    <property type="protein sequence ID" value="OMJ92612.1"/>
    <property type="molecule type" value="Genomic_DNA"/>
</dbReference>
<dbReference type="Proteomes" id="UP000187209">
    <property type="component" value="Unassembled WGS sequence"/>
</dbReference>
<organism evidence="2 3">
    <name type="scientific">Stentor coeruleus</name>
    <dbReference type="NCBI Taxonomy" id="5963"/>
    <lineage>
        <taxon>Eukaryota</taxon>
        <taxon>Sar</taxon>
        <taxon>Alveolata</taxon>
        <taxon>Ciliophora</taxon>
        <taxon>Postciliodesmatophora</taxon>
        <taxon>Heterotrichea</taxon>
        <taxon>Heterotrichida</taxon>
        <taxon>Stentoridae</taxon>
        <taxon>Stentor</taxon>
    </lineage>
</organism>
<gene>
    <name evidence="2" type="ORF">SteCoe_4622</name>
</gene>
<sequence>MNFIIRSTFSPYRGSKLKSPHSSLTSTFRGKNPKISPIRLRPTQKHNYSETKTEHPTASISTTDSNNPKNLTSLEEINMVKTPTTVHDEPESLNTLEECLNMYFNCKNITFYSNPPIILEKRVSHRYTKTQQLRKIKPQRSETPEIPTRNHKSTPQEPEKLPLVSKKLRKKSKKSCSPGPYDLCIRTKSNPRAKTPFCKMKQRNL</sequence>
<evidence type="ECO:0000313" key="3">
    <source>
        <dbReference type="Proteomes" id="UP000187209"/>
    </source>
</evidence>
<feature type="compositionally biased region" description="Basic residues" evidence="1">
    <location>
        <begin position="129"/>
        <end position="138"/>
    </location>
</feature>
<name>A0A1R2CUE8_9CILI</name>
<evidence type="ECO:0000256" key="1">
    <source>
        <dbReference type="SAM" id="MobiDB-lite"/>
    </source>
</evidence>
<feature type="compositionally biased region" description="Polar residues" evidence="1">
    <location>
        <begin position="56"/>
        <end position="70"/>
    </location>
</feature>
<comment type="caution">
    <text evidence="2">The sequence shown here is derived from an EMBL/GenBank/DDBJ whole genome shotgun (WGS) entry which is preliminary data.</text>
</comment>
<keyword evidence="3" id="KW-1185">Reference proteome</keyword>
<accession>A0A1R2CUE8</accession>